<protein>
    <recommendedName>
        <fullName evidence="1">G patch domain-containing protein 4</fullName>
    </recommendedName>
</protein>
<dbReference type="PANTHER" id="PTHR23149:SF9">
    <property type="entry name" value="G PATCH DOMAIN-CONTAINING PROTEIN 4"/>
    <property type="match status" value="1"/>
</dbReference>
<dbReference type="OrthoDB" id="10019757at2759"/>
<dbReference type="GO" id="GO:0003676">
    <property type="term" value="F:nucleic acid binding"/>
    <property type="evidence" value="ECO:0007669"/>
    <property type="project" value="InterPro"/>
</dbReference>
<name>A0A6J1NX83_BICAN</name>
<feature type="domain" description="G-patch" evidence="3">
    <location>
        <begin position="1"/>
        <end position="46"/>
    </location>
</feature>
<reference evidence="5" key="1">
    <citation type="submission" date="2025-08" db="UniProtKB">
        <authorList>
            <consortium name="RefSeq"/>
        </authorList>
    </citation>
    <scope>IDENTIFICATION</scope>
</reference>
<dbReference type="InterPro" id="IPR050656">
    <property type="entry name" value="PINX1"/>
</dbReference>
<dbReference type="RefSeq" id="XP_023949882.2">
    <property type="nucleotide sequence ID" value="XM_024094114.2"/>
</dbReference>
<proteinExistence type="predicted"/>
<accession>A0A6J1NX83</accession>
<dbReference type="Proteomes" id="UP001652582">
    <property type="component" value="Chromosome 18"/>
</dbReference>
<evidence type="ECO:0000313" key="4">
    <source>
        <dbReference type="Proteomes" id="UP001652582"/>
    </source>
</evidence>
<dbReference type="SMART" id="SM00443">
    <property type="entry name" value="G_patch"/>
    <property type="match status" value="1"/>
</dbReference>
<dbReference type="Pfam" id="PF01585">
    <property type="entry name" value="G-patch"/>
    <property type="match status" value="1"/>
</dbReference>
<evidence type="ECO:0000313" key="5">
    <source>
        <dbReference type="RefSeq" id="XP_023949882.2"/>
    </source>
</evidence>
<keyword evidence="4" id="KW-1185">Reference proteome</keyword>
<feature type="compositionally biased region" description="Basic and acidic residues" evidence="2">
    <location>
        <begin position="285"/>
        <end position="299"/>
    </location>
</feature>
<feature type="compositionally biased region" description="Basic residues" evidence="2">
    <location>
        <begin position="274"/>
        <end position="284"/>
    </location>
</feature>
<organism evidence="4 5">
    <name type="scientific">Bicyclus anynana</name>
    <name type="common">Squinting bush brown butterfly</name>
    <dbReference type="NCBI Taxonomy" id="110368"/>
    <lineage>
        <taxon>Eukaryota</taxon>
        <taxon>Metazoa</taxon>
        <taxon>Ecdysozoa</taxon>
        <taxon>Arthropoda</taxon>
        <taxon>Hexapoda</taxon>
        <taxon>Insecta</taxon>
        <taxon>Pterygota</taxon>
        <taxon>Neoptera</taxon>
        <taxon>Endopterygota</taxon>
        <taxon>Lepidoptera</taxon>
        <taxon>Glossata</taxon>
        <taxon>Ditrysia</taxon>
        <taxon>Papilionoidea</taxon>
        <taxon>Nymphalidae</taxon>
        <taxon>Satyrinae</taxon>
        <taxon>Satyrini</taxon>
        <taxon>Mycalesina</taxon>
        <taxon>Bicyclus</taxon>
    </lineage>
</organism>
<dbReference type="PANTHER" id="PTHR23149">
    <property type="entry name" value="G PATCH DOMAIN CONTAINING PROTEIN"/>
    <property type="match status" value="1"/>
</dbReference>
<dbReference type="KEGG" id="bany:112054348"/>
<sequence length="326" mass="37137">MEFARKQLEKYGWSDGKGLGKDENGISEPVKAKIKHSLTGVGYDAASDFTEHWWSALYDKAAGNIEVKNVNGKTKKIRRKSKEEFEITNSTWKMKKIKKSKPSDSEEYSEFFVRTAVLGKGGSQDTRVRDSESDSDEEVNSAVKLTDEELFKACHGRTAHKGARHGLRALGKLARIEQQEQILLMQGRYEGYTHHEKMKNNCNKESQVVEDTNSNNDNELKTIKKRKKKQHKEKLSNFSVATNEYNVDTSEIKDNITDLITQAEGLESGEINSIKKKKKRKQHNSKNESEILSINKKDNDSVAMAVNEILENEEVAKSKKRKPKKK</sequence>
<dbReference type="InterPro" id="IPR000467">
    <property type="entry name" value="G_patch_dom"/>
</dbReference>
<evidence type="ECO:0000256" key="2">
    <source>
        <dbReference type="SAM" id="MobiDB-lite"/>
    </source>
</evidence>
<evidence type="ECO:0000256" key="1">
    <source>
        <dbReference type="ARBA" id="ARBA00040365"/>
    </source>
</evidence>
<gene>
    <name evidence="5" type="primary">LOC112054348</name>
</gene>
<dbReference type="AlphaFoldDB" id="A0A6J1NX83"/>
<dbReference type="GO" id="GO:0005730">
    <property type="term" value="C:nucleolus"/>
    <property type="evidence" value="ECO:0007669"/>
    <property type="project" value="TreeGrafter"/>
</dbReference>
<dbReference type="GeneID" id="112054348"/>
<dbReference type="PROSITE" id="PS50174">
    <property type="entry name" value="G_PATCH"/>
    <property type="match status" value="1"/>
</dbReference>
<evidence type="ECO:0000259" key="3">
    <source>
        <dbReference type="PROSITE" id="PS50174"/>
    </source>
</evidence>
<feature type="region of interest" description="Disordered" evidence="2">
    <location>
        <begin position="271"/>
        <end position="299"/>
    </location>
</feature>